<evidence type="ECO:0000313" key="5">
    <source>
        <dbReference type="EMBL" id="AYN67688.1"/>
    </source>
</evidence>
<dbReference type="SMART" id="SM00342">
    <property type="entry name" value="HTH_ARAC"/>
    <property type="match status" value="1"/>
</dbReference>
<dbReference type="Pfam" id="PF12833">
    <property type="entry name" value="HTH_18"/>
    <property type="match status" value="1"/>
</dbReference>
<dbReference type="InterPro" id="IPR014710">
    <property type="entry name" value="RmlC-like_jellyroll"/>
</dbReference>
<keyword evidence="1" id="KW-0805">Transcription regulation</keyword>
<dbReference type="InterPro" id="IPR020449">
    <property type="entry name" value="Tscrpt_reg_AraC-type_HTH"/>
</dbReference>
<dbReference type="KEGG" id="emar:D1013_10055"/>
<evidence type="ECO:0000256" key="1">
    <source>
        <dbReference type="ARBA" id="ARBA00023015"/>
    </source>
</evidence>
<evidence type="ECO:0000256" key="3">
    <source>
        <dbReference type="ARBA" id="ARBA00023163"/>
    </source>
</evidence>
<proteinExistence type="predicted"/>
<evidence type="ECO:0000259" key="4">
    <source>
        <dbReference type="PROSITE" id="PS01124"/>
    </source>
</evidence>
<dbReference type="GO" id="GO:0003700">
    <property type="term" value="F:DNA-binding transcription factor activity"/>
    <property type="evidence" value="ECO:0007669"/>
    <property type="project" value="InterPro"/>
</dbReference>
<keyword evidence="6" id="KW-1185">Reference proteome</keyword>
<sequence>MKALPFNIPKPKNESLVFQIDREHIFYEQFHQHEEIQISYIVRGTGTLIVGDSINEFNSGDILIIGGLIPHVFKSEPINDDDSEMFTLFFAKNSFGNEFFNLPDLVATKSFFEKAEMGAKVISHKSEIIEWFQKLPNSDKIEQLGILLKILDTISKARTSRLSNFIYKKSYTDIEGKRMGDVLKFVMDHYSEQITLEQISDEAHLSKNAFCRYFKKRTNKTFFQFLIEIRIENACKLLVNEPERAITSICEQCGFNNMANFNRKFKALKGCTPSNYRHKFTN</sequence>
<reference evidence="5 6" key="1">
    <citation type="submission" date="2018-08" db="EMBL/GenBank/DDBJ databases">
        <title>The reduced genetic potential of extracellular carbohydrate catabolism in Euzebyella marina RN62, a Flavobacteriia bacterium isolated from the hadal water.</title>
        <authorList>
            <person name="Xue C."/>
        </authorList>
    </citation>
    <scope>NUCLEOTIDE SEQUENCE [LARGE SCALE GENOMIC DNA]</scope>
    <source>
        <strain evidence="5 6">RN62</strain>
    </source>
</reference>
<dbReference type="OrthoDB" id="1410704at2"/>
<dbReference type="PANTHER" id="PTHR43280">
    <property type="entry name" value="ARAC-FAMILY TRANSCRIPTIONAL REGULATOR"/>
    <property type="match status" value="1"/>
</dbReference>
<gene>
    <name evidence="5" type="ORF">D1013_10055</name>
</gene>
<dbReference type="InterPro" id="IPR009057">
    <property type="entry name" value="Homeodomain-like_sf"/>
</dbReference>
<dbReference type="GO" id="GO:0043565">
    <property type="term" value="F:sequence-specific DNA binding"/>
    <property type="evidence" value="ECO:0007669"/>
    <property type="project" value="InterPro"/>
</dbReference>
<dbReference type="SUPFAM" id="SSF51182">
    <property type="entry name" value="RmlC-like cupins"/>
    <property type="match status" value="1"/>
</dbReference>
<dbReference type="PROSITE" id="PS00041">
    <property type="entry name" value="HTH_ARAC_FAMILY_1"/>
    <property type="match status" value="1"/>
</dbReference>
<dbReference type="PROSITE" id="PS01124">
    <property type="entry name" value="HTH_ARAC_FAMILY_2"/>
    <property type="match status" value="1"/>
</dbReference>
<dbReference type="Gene3D" id="1.10.10.60">
    <property type="entry name" value="Homeodomain-like"/>
    <property type="match status" value="2"/>
</dbReference>
<dbReference type="EMBL" id="CP032050">
    <property type="protein sequence ID" value="AYN67688.1"/>
    <property type="molecule type" value="Genomic_DNA"/>
</dbReference>
<evidence type="ECO:0000256" key="2">
    <source>
        <dbReference type="ARBA" id="ARBA00023125"/>
    </source>
</evidence>
<organism evidence="5 6">
    <name type="scientific">Euzebyella marina</name>
    <dbReference type="NCBI Taxonomy" id="1761453"/>
    <lineage>
        <taxon>Bacteria</taxon>
        <taxon>Pseudomonadati</taxon>
        <taxon>Bacteroidota</taxon>
        <taxon>Flavobacteriia</taxon>
        <taxon>Flavobacteriales</taxon>
        <taxon>Flavobacteriaceae</taxon>
        <taxon>Euzebyella</taxon>
    </lineage>
</organism>
<dbReference type="PRINTS" id="PR00032">
    <property type="entry name" value="HTHARAC"/>
</dbReference>
<dbReference type="InterPro" id="IPR011051">
    <property type="entry name" value="RmlC_Cupin_sf"/>
</dbReference>
<name>A0A3G2L616_9FLAO</name>
<accession>A0A3G2L616</accession>
<protein>
    <submittedName>
        <fullName evidence="5">AraC family transcriptional regulator</fullName>
    </submittedName>
</protein>
<keyword evidence="2" id="KW-0238">DNA-binding</keyword>
<evidence type="ECO:0000313" key="6">
    <source>
        <dbReference type="Proteomes" id="UP000276309"/>
    </source>
</evidence>
<dbReference type="PANTHER" id="PTHR43280:SF2">
    <property type="entry name" value="HTH-TYPE TRANSCRIPTIONAL REGULATOR EXSA"/>
    <property type="match status" value="1"/>
</dbReference>
<keyword evidence="3" id="KW-0804">Transcription</keyword>
<dbReference type="RefSeq" id="WP_121848704.1">
    <property type="nucleotide sequence ID" value="NZ_CP032050.1"/>
</dbReference>
<dbReference type="SUPFAM" id="SSF46689">
    <property type="entry name" value="Homeodomain-like"/>
    <property type="match status" value="2"/>
</dbReference>
<feature type="domain" description="HTH araC/xylS-type" evidence="4">
    <location>
        <begin position="180"/>
        <end position="279"/>
    </location>
</feature>
<dbReference type="Proteomes" id="UP000276309">
    <property type="component" value="Chromosome"/>
</dbReference>
<dbReference type="InterPro" id="IPR018062">
    <property type="entry name" value="HTH_AraC-typ_CS"/>
</dbReference>
<dbReference type="Gene3D" id="2.60.120.10">
    <property type="entry name" value="Jelly Rolls"/>
    <property type="match status" value="1"/>
</dbReference>
<dbReference type="InterPro" id="IPR018060">
    <property type="entry name" value="HTH_AraC"/>
</dbReference>
<dbReference type="AlphaFoldDB" id="A0A3G2L616"/>